<reference evidence="5 6" key="1">
    <citation type="submission" date="2017-01" db="EMBL/GenBank/DDBJ databases">
        <authorList>
            <person name="Mah S.A."/>
            <person name="Swanson W.J."/>
            <person name="Moy G.W."/>
            <person name="Vacquier V.D."/>
        </authorList>
    </citation>
    <scope>NUCLEOTIDE SEQUENCE [LARGE SCALE GENOMIC DNA]</scope>
    <source>
        <strain evidence="5 6">RU36E</strain>
    </source>
</reference>
<evidence type="ECO:0000259" key="4">
    <source>
        <dbReference type="Pfam" id="PF25965"/>
    </source>
</evidence>
<proteinExistence type="predicted"/>
<name>A0A1N6UP60_AQUAC</name>
<dbReference type="Proteomes" id="UP000185841">
    <property type="component" value="Unassembled WGS sequence"/>
</dbReference>
<dbReference type="AlphaFoldDB" id="A0A1N6UP60"/>
<evidence type="ECO:0000259" key="2">
    <source>
        <dbReference type="Pfam" id="PF07238"/>
    </source>
</evidence>
<evidence type="ECO:0000313" key="5">
    <source>
        <dbReference type="EMBL" id="SIQ67292.1"/>
    </source>
</evidence>
<dbReference type="GO" id="GO:0035438">
    <property type="term" value="F:cyclic-di-GMP binding"/>
    <property type="evidence" value="ECO:0007669"/>
    <property type="project" value="InterPro"/>
</dbReference>
<gene>
    <name evidence="5" type="ORF">SAMN05878282_106231</name>
</gene>
<dbReference type="InterPro" id="IPR058834">
    <property type="entry name" value="Beta-barrel_ALG44"/>
</dbReference>
<keyword evidence="1" id="KW-0812">Transmembrane</keyword>
<keyword evidence="1" id="KW-0472">Membrane</keyword>
<dbReference type="Pfam" id="PF25965">
    <property type="entry name" value="Beta-barrel_ALG44"/>
    <property type="match status" value="1"/>
</dbReference>
<accession>A0A1N6UP60</accession>
<feature type="domain" description="ALG44 beta-barrel" evidence="4">
    <location>
        <begin position="302"/>
        <end position="371"/>
    </location>
</feature>
<protein>
    <submittedName>
        <fullName evidence="5">Alginate biosynthesis protein Alg44</fullName>
    </submittedName>
</protein>
<dbReference type="EMBL" id="FTMP01000006">
    <property type="protein sequence ID" value="SIQ67292.1"/>
    <property type="molecule type" value="Genomic_DNA"/>
</dbReference>
<feature type="domain" description="ALG44 barrel-sandwich hybrid" evidence="3">
    <location>
        <begin position="200"/>
        <end position="296"/>
    </location>
</feature>
<feature type="domain" description="PilZ" evidence="2">
    <location>
        <begin position="19"/>
        <end position="113"/>
    </location>
</feature>
<dbReference type="RefSeq" id="WP_076427540.1">
    <property type="nucleotide sequence ID" value="NZ_FTMP01000006.1"/>
</dbReference>
<evidence type="ECO:0000256" key="1">
    <source>
        <dbReference type="SAM" id="Phobius"/>
    </source>
</evidence>
<dbReference type="SUPFAM" id="SSF141371">
    <property type="entry name" value="PilZ domain-like"/>
    <property type="match status" value="1"/>
</dbReference>
<organism evidence="5 6">
    <name type="scientific">Aquipseudomonas alcaligenes</name>
    <name type="common">Pseudomonas alcaligenes</name>
    <dbReference type="NCBI Taxonomy" id="43263"/>
    <lineage>
        <taxon>Bacteria</taxon>
        <taxon>Pseudomonadati</taxon>
        <taxon>Pseudomonadota</taxon>
        <taxon>Gammaproteobacteria</taxon>
        <taxon>Pseudomonadales</taxon>
        <taxon>Pseudomonadaceae</taxon>
        <taxon>Aquipseudomonas</taxon>
    </lineage>
</organism>
<dbReference type="Gene3D" id="2.40.10.220">
    <property type="entry name" value="predicted glycosyltransferase like domains"/>
    <property type="match status" value="1"/>
</dbReference>
<evidence type="ECO:0000259" key="3">
    <source>
        <dbReference type="Pfam" id="PF25964"/>
    </source>
</evidence>
<feature type="transmembrane region" description="Helical" evidence="1">
    <location>
        <begin position="157"/>
        <end position="177"/>
    </location>
</feature>
<dbReference type="InterPro" id="IPR058835">
    <property type="entry name" value="BSH_ALG44"/>
</dbReference>
<dbReference type="Pfam" id="PF25964">
    <property type="entry name" value="BSH_ALG44"/>
    <property type="match status" value="1"/>
</dbReference>
<dbReference type="InterPro" id="IPR009875">
    <property type="entry name" value="PilZ_domain"/>
</dbReference>
<sequence>MSSAISSVAPNVVHEAVDERQHVRSKLPARVVLSGADDNFACELQDISLGGLGLRCSRELPQGALYDAAIQLELNQVALTIDARVKVIAERGGLTGVEFVELDPRKRDILRYLLSAYLSGEIADVNGLFNVMQRENYIKQRKQSQGGPRTRLERARALLGSAGYLLAGVAVAGVLAYKSYLLFFSVPASQALVSADAHILSMPENGYVRFLLPAGVQRVKAGEPIASVSTQLATSFTTPADLEALARLSQNDLQSLLGRTLIETTLASPCDCYVYFPSKPTDGYAYKFAELAHLIPADDDLYVKASFPFDKLKGLHDISAIDLQVFGEPEPRKGTVIRSAVDAENQTLVLSIKPDKALPLTAYQQPVTVDLFKGLPLTSSL</sequence>
<evidence type="ECO:0000313" key="6">
    <source>
        <dbReference type="Proteomes" id="UP000185841"/>
    </source>
</evidence>
<dbReference type="Pfam" id="PF07238">
    <property type="entry name" value="PilZ"/>
    <property type="match status" value="1"/>
</dbReference>
<keyword evidence="1" id="KW-1133">Transmembrane helix</keyword>